<dbReference type="RefSeq" id="WP_386375399.1">
    <property type="nucleotide sequence ID" value="NZ_JBHUMP010000015.1"/>
</dbReference>
<evidence type="ECO:0000313" key="4">
    <source>
        <dbReference type="Proteomes" id="UP001597474"/>
    </source>
</evidence>
<dbReference type="Gene3D" id="3.40.190.10">
    <property type="entry name" value="Periplasmic binding protein-like II"/>
    <property type="match status" value="1"/>
</dbReference>
<dbReference type="CDD" id="cd07012">
    <property type="entry name" value="PBP2_Bug_TTT"/>
    <property type="match status" value="1"/>
</dbReference>
<organism evidence="3 4">
    <name type="scientific">Sulfitobacter aestuarii</name>
    <dbReference type="NCBI Taxonomy" id="2161676"/>
    <lineage>
        <taxon>Bacteria</taxon>
        <taxon>Pseudomonadati</taxon>
        <taxon>Pseudomonadota</taxon>
        <taxon>Alphaproteobacteria</taxon>
        <taxon>Rhodobacterales</taxon>
        <taxon>Roseobacteraceae</taxon>
        <taxon>Sulfitobacter</taxon>
    </lineage>
</organism>
<reference evidence="4" key="1">
    <citation type="journal article" date="2019" name="Int. J. Syst. Evol. Microbiol.">
        <title>The Global Catalogue of Microorganisms (GCM) 10K type strain sequencing project: providing services to taxonomists for standard genome sequencing and annotation.</title>
        <authorList>
            <consortium name="The Broad Institute Genomics Platform"/>
            <consortium name="The Broad Institute Genome Sequencing Center for Infectious Disease"/>
            <person name="Wu L."/>
            <person name="Ma J."/>
        </authorList>
    </citation>
    <scope>NUCLEOTIDE SEQUENCE [LARGE SCALE GENOMIC DNA]</scope>
    <source>
        <strain evidence="4">TISTR 2562</strain>
    </source>
</reference>
<feature type="signal peptide" evidence="2">
    <location>
        <begin position="1"/>
        <end position="25"/>
    </location>
</feature>
<evidence type="ECO:0000256" key="2">
    <source>
        <dbReference type="SAM" id="SignalP"/>
    </source>
</evidence>
<keyword evidence="4" id="KW-1185">Reference proteome</keyword>
<dbReference type="InterPro" id="IPR042100">
    <property type="entry name" value="Bug_dom1"/>
</dbReference>
<proteinExistence type="inferred from homology"/>
<evidence type="ECO:0000313" key="3">
    <source>
        <dbReference type="EMBL" id="MFD2740972.1"/>
    </source>
</evidence>
<gene>
    <name evidence="3" type="ORF">ACFSUD_15410</name>
</gene>
<dbReference type="PANTHER" id="PTHR42928:SF5">
    <property type="entry name" value="BLR1237 PROTEIN"/>
    <property type="match status" value="1"/>
</dbReference>
<comment type="similarity">
    <text evidence="1">Belongs to the UPF0065 (bug) family.</text>
</comment>
<accession>A0ABW5U546</accession>
<dbReference type="SUPFAM" id="SSF53850">
    <property type="entry name" value="Periplasmic binding protein-like II"/>
    <property type="match status" value="1"/>
</dbReference>
<dbReference type="Proteomes" id="UP001597474">
    <property type="component" value="Unassembled WGS sequence"/>
</dbReference>
<keyword evidence="2" id="KW-0732">Signal</keyword>
<dbReference type="Gene3D" id="3.40.190.150">
    <property type="entry name" value="Bordetella uptake gene, domain 1"/>
    <property type="match status" value="1"/>
</dbReference>
<name>A0ABW5U546_9RHOB</name>
<dbReference type="PANTHER" id="PTHR42928">
    <property type="entry name" value="TRICARBOXYLATE-BINDING PROTEIN"/>
    <property type="match status" value="1"/>
</dbReference>
<protein>
    <submittedName>
        <fullName evidence="3">Tripartite tricarboxylate transporter substrate binding protein</fullName>
    </submittedName>
</protein>
<feature type="chain" id="PRO_5047266741" evidence="2">
    <location>
        <begin position="26"/>
        <end position="321"/>
    </location>
</feature>
<dbReference type="Pfam" id="PF03401">
    <property type="entry name" value="TctC"/>
    <property type="match status" value="1"/>
</dbReference>
<dbReference type="PIRSF" id="PIRSF017082">
    <property type="entry name" value="YflP"/>
    <property type="match status" value="1"/>
</dbReference>
<sequence length="321" mass="33399">MIRPLTKLAMAVSFAALATAMPAAAEYPEKPVKLIVAYSPGGGTDTAARTVAKYVEKHFGQRLVVENKAGAGGQIGFSALAKAKTDGYEIGFINVPSIQLVKQLRENVPYEMADFAPIANIQLDPVVVAVNADSPYQSLAELLEAAKAEPGALNIGADGPQSNNQLQLIVAEDALETDFNFIAFDGSGPAIKATLGGELAASLPSASAASSHVDSGRLRLLGVFADERSPLFPDVPTVSEAADTAVPSVGASLRGIAAPAGISDAHKARLEQAFADVMADPEFIDHAKTAGLPLKYMDAAAFEAYLEDADAALGKYIDLMK</sequence>
<dbReference type="EMBL" id="JBHUMP010000015">
    <property type="protein sequence ID" value="MFD2740972.1"/>
    <property type="molecule type" value="Genomic_DNA"/>
</dbReference>
<comment type="caution">
    <text evidence="3">The sequence shown here is derived from an EMBL/GenBank/DDBJ whole genome shotgun (WGS) entry which is preliminary data.</text>
</comment>
<dbReference type="InterPro" id="IPR005064">
    <property type="entry name" value="BUG"/>
</dbReference>
<evidence type="ECO:0000256" key="1">
    <source>
        <dbReference type="ARBA" id="ARBA00006987"/>
    </source>
</evidence>